<dbReference type="GeneID" id="93113960"/>
<evidence type="ECO:0008006" key="3">
    <source>
        <dbReference type="Google" id="ProtNLM"/>
    </source>
</evidence>
<reference evidence="1 2" key="1">
    <citation type="journal article" date="2017" name="Genome Biol. Evol.">
        <title>Comparative Genomic Analysis Identifies a Campylobacter Clade Deficient in Selenium Metabolism.</title>
        <authorList>
            <person name="Miller W.G."/>
            <person name="Yee E."/>
            <person name="Lopes B.S."/>
            <person name="Chapman M.H."/>
            <person name="Huynh S."/>
            <person name="Bono J.L."/>
            <person name="Parker C.T."/>
            <person name="Strachan N.J.C."/>
            <person name="Forbes K.J."/>
        </authorList>
    </citation>
    <scope>NUCLEOTIDE SEQUENCE [LARGE SCALE GENOMIC DNA]</scope>
    <source>
        <strain evidence="1 2">RM9261</strain>
    </source>
</reference>
<name>A0ABZ2E756_9BACT</name>
<evidence type="ECO:0000313" key="1">
    <source>
        <dbReference type="EMBL" id="WWC41559.1"/>
    </source>
</evidence>
<dbReference type="Proteomes" id="UP001318120">
    <property type="component" value="Chromosome"/>
</dbReference>
<protein>
    <recommendedName>
        <fullName evidence="3">Transcriptional regulator</fullName>
    </recommendedName>
</protein>
<sequence length="64" mass="7425">MDNFLNTKELKKLLHIKGDATIWRYIKEGKIPQPTISLSKSHRLWDKNELLAHLVAKKDNSLAN</sequence>
<gene>
    <name evidence="1" type="ORF">CVIC9261_07585</name>
</gene>
<dbReference type="RefSeq" id="WP_086257308.1">
    <property type="nucleotide sequence ID" value="NZ_CP018793.1"/>
</dbReference>
<organism evidence="1 2">
    <name type="scientific">Campylobacter vicugnae</name>
    <dbReference type="NCBI Taxonomy" id="1660076"/>
    <lineage>
        <taxon>Bacteria</taxon>
        <taxon>Pseudomonadati</taxon>
        <taxon>Campylobacterota</taxon>
        <taxon>Epsilonproteobacteria</taxon>
        <taxon>Campylobacterales</taxon>
        <taxon>Campylobacteraceae</taxon>
        <taxon>Campylobacter</taxon>
    </lineage>
</organism>
<keyword evidence="2" id="KW-1185">Reference proteome</keyword>
<proteinExistence type="predicted"/>
<dbReference type="EMBL" id="CP144916">
    <property type="protein sequence ID" value="WWC41559.1"/>
    <property type="molecule type" value="Genomic_DNA"/>
</dbReference>
<evidence type="ECO:0000313" key="2">
    <source>
        <dbReference type="Proteomes" id="UP001318120"/>
    </source>
</evidence>
<accession>A0ABZ2E756</accession>